<comment type="catalytic activity">
    <reaction evidence="9 10">
        <text>XMP + L-glutamine + ATP + H2O = GMP + L-glutamate + AMP + diphosphate + 2 H(+)</text>
        <dbReference type="Rhea" id="RHEA:11680"/>
        <dbReference type="ChEBI" id="CHEBI:15377"/>
        <dbReference type="ChEBI" id="CHEBI:15378"/>
        <dbReference type="ChEBI" id="CHEBI:29985"/>
        <dbReference type="ChEBI" id="CHEBI:30616"/>
        <dbReference type="ChEBI" id="CHEBI:33019"/>
        <dbReference type="ChEBI" id="CHEBI:57464"/>
        <dbReference type="ChEBI" id="CHEBI:58115"/>
        <dbReference type="ChEBI" id="CHEBI:58359"/>
        <dbReference type="ChEBI" id="CHEBI:456215"/>
        <dbReference type="EC" id="6.3.5.2"/>
    </reaction>
</comment>
<dbReference type="Proteomes" id="UP000256877">
    <property type="component" value="Unassembled WGS sequence"/>
</dbReference>
<dbReference type="SUPFAM" id="SSF52317">
    <property type="entry name" value="Class I glutamine amidotransferase-like"/>
    <property type="match status" value="1"/>
</dbReference>
<dbReference type="GO" id="GO:0005524">
    <property type="term" value="F:ATP binding"/>
    <property type="evidence" value="ECO:0007669"/>
    <property type="project" value="UniProtKB-UniRule"/>
</dbReference>
<dbReference type="NCBIfam" id="TIGR00884">
    <property type="entry name" value="guaA_Cterm"/>
    <property type="match status" value="1"/>
</dbReference>
<name>A0A371R3U3_9CREN</name>
<dbReference type="GO" id="GO:0005829">
    <property type="term" value="C:cytosol"/>
    <property type="evidence" value="ECO:0007669"/>
    <property type="project" value="TreeGrafter"/>
</dbReference>
<evidence type="ECO:0000256" key="5">
    <source>
        <dbReference type="ARBA" id="ARBA00022749"/>
    </source>
</evidence>
<dbReference type="InterPro" id="IPR017926">
    <property type="entry name" value="GATASE"/>
</dbReference>
<comment type="pathway">
    <text evidence="2 10">Purine metabolism; GMP biosynthesis; GMP from XMP (L-Gln route): step 1/1.</text>
</comment>
<dbReference type="InterPro" id="IPR022310">
    <property type="entry name" value="NAD/GMP_synthase"/>
</dbReference>
<keyword evidence="6 10" id="KW-0658">Purine biosynthesis</keyword>
<dbReference type="Pfam" id="PF00958">
    <property type="entry name" value="GMP_synt_C"/>
    <property type="match status" value="1"/>
</dbReference>
<dbReference type="InterPro" id="IPR004739">
    <property type="entry name" value="GMP_synth_GATase"/>
</dbReference>
<evidence type="ECO:0000256" key="9">
    <source>
        <dbReference type="ARBA" id="ARBA00049404"/>
    </source>
</evidence>
<dbReference type="UniPathway" id="UPA00189">
    <property type="reaction ID" value="UER00296"/>
</dbReference>
<evidence type="ECO:0000256" key="6">
    <source>
        <dbReference type="ARBA" id="ARBA00022755"/>
    </source>
</evidence>
<evidence type="ECO:0000256" key="10">
    <source>
        <dbReference type="HAMAP-Rule" id="MF_00344"/>
    </source>
</evidence>
<dbReference type="PRINTS" id="PR00096">
    <property type="entry name" value="GATASE"/>
</dbReference>
<dbReference type="InterPro" id="IPR022955">
    <property type="entry name" value="GMP_synthase"/>
</dbReference>
<dbReference type="Pfam" id="PF02540">
    <property type="entry name" value="NAD_synthase"/>
    <property type="match status" value="1"/>
</dbReference>
<organism evidence="13 14">
    <name type="scientific">Pyrobaculum aerophilum</name>
    <dbReference type="NCBI Taxonomy" id="13773"/>
    <lineage>
        <taxon>Archaea</taxon>
        <taxon>Thermoproteota</taxon>
        <taxon>Thermoprotei</taxon>
        <taxon>Thermoproteales</taxon>
        <taxon>Thermoproteaceae</taxon>
        <taxon>Pyrobaculum</taxon>
    </lineage>
</organism>
<dbReference type="FunFam" id="3.40.50.620:FF:000646">
    <property type="entry name" value="GMP synthase, large subunit"/>
    <property type="match status" value="1"/>
</dbReference>
<dbReference type="GO" id="GO:0003921">
    <property type="term" value="F:GMP synthase activity"/>
    <property type="evidence" value="ECO:0007669"/>
    <property type="project" value="InterPro"/>
</dbReference>
<dbReference type="EMBL" id="NMUF01000016">
    <property type="protein sequence ID" value="RFA98466.1"/>
    <property type="molecule type" value="Genomic_DNA"/>
</dbReference>
<evidence type="ECO:0000313" key="13">
    <source>
        <dbReference type="EMBL" id="RFA98466.1"/>
    </source>
</evidence>
<comment type="caution">
    <text evidence="13">The sequence shown here is derived from an EMBL/GenBank/DDBJ whole genome shotgun (WGS) entry which is preliminary data.</text>
</comment>
<dbReference type="Gene3D" id="3.40.50.880">
    <property type="match status" value="1"/>
</dbReference>
<protein>
    <recommendedName>
        <fullName evidence="10">GMP synthase [glutamine-hydrolyzing]</fullName>
        <ecNumber evidence="10">6.3.5.2</ecNumber>
    </recommendedName>
    <alternativeName>
        <fullName evidence="10">GMP synthetase</fullName>
    </alternativeName>
    <alternativeName>
        <fullName evidence="10">Glutamine amidotransferase</fullName>
    </alternativeName>
</protein>
<dbReference type="Gene3D" id="3.30.300.10">
    <property type="match status" value="1"/>
</dbReference>
<gene>
    <name evidence="10" type="primary">guaA</name>
    <name evidence="13" type="ORF">CGL52_07090</name>
</gene>
<dbReference type="NCBIfam" id="TIGR00888">
    <property type="entry name" value="guaA_Nterm"/>
    <property type="match status" value="1"/>
</dbReference>
<dbReference type="EC" id="6.3.5.2" evidence="10"/>
<evidence type="ECO:0000256" key="11">
    <source>
        <dbReference type="PROSITE-ProRule" id="PRU00886"/>
    </source>
</evidence>
<dbReference type="SUPFAM" id="SSF52402">
    <property type="entry name" value="Adenine nucleotide alpha hydrolases-like"/>
    <property type="match status" value="1"/>
</dbReference>
<feature type="active site" evidence="10">
    <location>
        <position position="164"/>
    </location>
</feature>
<keyword evidence="5 10" id="KW-0332">GMP biosynthesis</keyword>
<keyword evidence="8 10" id="KW-0315">Glutamine amidotransferase</keyword>
<evidence type="ECO:0000313" key="14">
    <source>
        <dbReference type="Proteomes" id="UP000256877"/>
    </source>
</evidence>
<dbReference type="HAMAP" id="MF_00344">
    <property type="entry name" value="GMP_synthase"/>
    <property type="match status" value="1"/>
</dbReference>
<dbReference type="CDD" id="cd01742">
    <property type="entry name" value="GATase1_GMP_Synthase"/>
    <property type="match status" value="1"/>
</dbReference>
<dbReference type="CDD" id="cd01997">
    <property type="entry name" value="GMP_synthase_C"/>
    <property type="match status" value="1"/>
</dbReference>
<dbReference type="InterPro" id="IPR029062">
    <property type="entry name" value="Class_I_gatase-like"/>
</dbReference>
<dbReference type="FunFam" id="3.40.50.880:FF:000001">
    <property type="entry name" value="GMP synthase [glutamine-hydrolyzing]"/>
    <property type="match status" value="1"/>
</dbReference>
<comment type="function">
    <text evidence="1 10">Catalyzes the synthesis of GMP from XMP.</text>
</comment>
<evidence type="ECO:0000256" key="3">
    <source>
        <dbReference type="ARBA" id="ARBA00022598"/>
    </source>
</evidence>
<dbReference type="InterPro" id="IPR014729">
    <property type="entry name" value="Rossmann-like_a/b/a_fold"/>
</dbReference>
<feature type="binding site" evidence="11">
    <location>
        <begin position="218"/>
        <end position="224"/>
    </location>
    <ligand>
        <name>ATP</name>
        <dbReference type="ChEBI" id="CHEBI:30616"/>
    </ligand>
</feature>
<evidence type="ECO:0000259" key="12">
    <source>
        <dbReference type="PROSITE" id="PS51553"/>
    </source>
</evidence>
<dbReference type="NCBIfam" id="NF000848">
    <property type="entry name" value="PRK00074.1"/>
    <property type="match status" value="1"/>
</dbReference>
<keyword evidence="7 10" id="KW-0067">ATP-binding</keyword>
<evidence type="ECO:0000256" key="4">
    <source>
        <dbReference type="ARBA" id="ARBA00022741"/>
    </source>
</evidence>
<dbReference type="Pfam" id="PF00117">
    <property type="entry name" value="GATase"/>
    <property type="match status" value="1"/>
</dbReference>
<dbReference type="RefSeq" id="WP_116430498.1">
    <property type="nucleotide sequence ID" value="NZ_NMUF01000016.1"/>
</dbReference>
<dbReference type="AlphaFoldDB" id="A0A371R3U3"/>
<evidence type="ECO:0000256" key="7">
    <source>
        <dbReference type="ARBA" id="ARBA00022840"/>
    </source>
</evidence>
<feature type="domain" description="GMPS ATP-PPase" evidence="12">
    <location>
        <begin position="191"/>
        <end position="380"/>
    </location>
</feature>
<dbReference type="PROSITE" id="PS51553">
    <property type="entry name" value="GMPS_ATP_PPASE"/>
    <property type="match status" value="1"/>
</dbReference>
<evidence type="ECO:0000256" key="2">
    <source>
        <dbReference type="ARBA" id="ARBA00005153"/>
    </source>
</evidence>
<evidence type="ECO:0000256" key="8">
    <source>
        <dbReference type="ARBA" id="ARBA00022962"/>
    </source>
</evidence>
<reference evidence="13 14" key="1">
    <citation type="submission" date="2017-07" db="EMBL/GenBank/DDBJ databases">
        <title>Draft genome sequence of aerobic hyperthermophilic archaea, Pyrobaculum aerophilum YKB31 and YKB32.</title>
        <authorList>
            <person name="Mochizuki T."/>
            <person name="Berliner A.J."/>
            <person name="Yoshida-Takashima Y."/>
            <person name="Takaki Y."/>
            <person name="Nunoura T."/>
            <person name="Takai K."/>
        </authorList>
    </citation>
    <scope>NUCLEOTIDE SEQUENCE [LARGE SCALE GENOMIC DNA]</scope>
    <source>
        <strain evidence="13 14">YKB32</strain>
    </source>
</reference>
<dbReference type="InterPro" id="IPR001674">
    <property type="entry name" value="GMP_synth_C"/>
</dbReference>
<proteinExistence type="inferred from homology"/>
<dbReference type="PANTHER" id="PTHR11922:SF2">
    <property type="entry name" value="GMP SYNTHASE [GLUTAMINE-HYDROLYZING]"/>
    <property type="match status" value="1"/>
</dbReference>
<dbReference type="FunFam" id="3.30.300.10:FF:000002">
    <property type="entry name" value="GMP synthase [glutamine-hydrolyzing]"/>
    <property type="match status" value="1"/>
</dbReference>
<dbReference type="Gene3D" id="3.40.50.620">
    <property type="entry name" value="HUPs"/>
    <property type="match status" value="1"/>
</dbReference>
<dbReference type="InterPro" id="IPR025777">
    <property type="entry name" value="GMPS_ATP_PPase_dom"/>
</dbReference>
<dbReference type="OrthoDB" id="33844at2157"/>
<feature type="active site" description="Nucleophile" evidence="10">
    <location>
        <position position="80"/>
    </location>
</feature>
<evidence type="ECO:0000256" key="1">
    <source>
        <dbReference type="ARBA" id="ARBA00002332"/>
    </source>
</evidence>
<feature type="active site" evidence="10">
    <location>
        <position position="166"/>
    </location>
</feature>
<keyword evidence="3 10" id="KW-0436">Ligase</keyword>
<keyword evidence="4 10" id="KW-0547">Nucleotide-binding</keyword>
<sequence>MEKVLVVNFGGQYAHLITRRIREVGVYAEIASPEEAVIKASKEEVKAVILSGGPSSVYEPGAPDIDEGIFALSKPVLGICYGHQMIAKKLGGKVERGKGEYGKTIVKILVNDPLFEGWKPEEAVWMSHSDFVEEPPPGFHVLAISENGYIAAMRKGLIYGVQFHPEVHHTSKGRVMFENFLRKIARISDVWRPEDQITRIVEEIRNRVKGGDVIVGVSGGVDSTVTAVLLYKAVGQRVKAVFIDHGLFREGEPEEAVSLLKSIGIDVVYIDAKERFLKRLEGVADCEEKRRIIGETFAEVFSDAVKQMPNVKYLAQGTLYPDVVESGAVKGADKIKSHHNVGGLPPWFQLELIEPLREFYKDEVRRIAKALGLPEDVVYRHPFPGPGLAVRIIGPFTREKLAIVRKATKIVEEELRKAGLFRKVWQAFAAVGEDKWVGVKGDRRAVGYIVTVRIVESEDAMTADWSRIPFEILEKISSRITSEIPEVTMVTYAVTSKPPSTIEPC</sequence>
<dbReference type="PRINTS" id="PR00097">
    <property type="entry name" value="ANTSNTHASEII"/>
</dbReference>
<accession>A0A371R3U3</accession>
<dbReference type="PROSITE" id="PS51273">
    <property type="entry name" value="GATASE_TYPE_1"/>
    <property type="match status" value="1"/>
</dbReference>
<dbReference type="PANTHER" id="PTHR11922">
    <property type="entry name" value="GMP SYNTHASE-RELATED"/>
    <property type="match status" value="1"/>
</dbReference>